<gene>
    <name evidence="2" type="ORF">WMSIL1_LOCUS9230</name>
</gene>
<evidence type="ECO:0000313" key="2">
    <source>
        <dbReference type="EMBL" id="VUZ50308.1"/>
    </source>
</evidence>
<dbReference type="Proteomes" id="UP000321570">
    <property type="component" value="Unassembled WGS sequence"/>
</dbReference>
<evidence type="ECO:0000256" key="1">
    <source>
        <dbReference type="SAM" id="MobiDB-lite"/>
    </source>
</evidence>
<proteinExistence type="predicted"/>
<evidence type="ECO:0000313" key="3">
    <source>
        <dbReference type="Proteomes" id="UP000321570"/>
    </source>
</evidence>
<dbReference type="EMBL" id="CABIJS010000356">
    <property type="protein sequence ID" value="VUZ50308.1"/>
    <property type="molecule type" value="Genomic_DNA"/>
</dbReference>
<feature type="region of interest" description="Disordered" evidence="1">
    <location>
        <begin position="59"/>
        <end position="90"/>
    </location>
</feature>
<dbReference type="AlphaFoldDB" id="A0A564YUE0"/>
<sequence>DAVRKPLQPSYDGPFKVLERKLKCFILDRSGTKDFVSIDRFKPAYLELHDVNPNSTFPKLSPFVPPDNVHPPNIRAQSSTKDTIQPPTPAPRHCLIYHSTF</sequence>
<name>A0A564YUE0_HYMDI</name>
<accession>A0A564YUE0</accession>
<reference evidence="2 3" key="1">
    <citation type="submission" date="2019-07" db="EMBL/GenBank/DDBJ databases">
        <authorList>
            <person name="Jastrzebski P J."/>
            <person name="Paukszto L."/>
            <person name="Jastrzebski P J."/>
        </authorList>
    </citation>
    <scope>NUCLEOTIDE SEQUENCE [LARGE SCALE GENOMIC DNA]</scope>
    <source>
        <strain evidence="2 3">WMS-il1</strain>
    </source>
</reference>
<protein>
    <submittedName>
        <fullName evidence="2">Uncharacterized protein</fullName>
    </submittedName>
</protein>
<keyword evidence="3" id="KW-1185">Reference proteome</keyword>
<feature type="compositionally biased region" description="Polar residues" evidence="1">
    <location>
        <begin position="75"/>
        <end position="85"/>
    </location>
</feature>
<organism evidence="2 3">
    <name type="scientific">Hymenolepis diminuta</name>
    <name type="common">Rat tapeworm</name>
    <dbReference type="NCBI Taxonomy" id="6216"/>
    <lineage>
        <taxon>Eukaryota</taxon>
        <taxon>Metazoa</taxon>
        <taxon>Spiralia</taxon>
        <taxon>Lophotrochozoa</taxon>
        <taxon>Platyhelminthes</taxon>
        <taxon>Cestoda</taxon>
        <taxon>Eucestoda</taxon>
        <taxon>Cyclophyllidea</taxon>
        <taxon>Hymenolepididae</taxon>
        <taxon>Hymenolepis</taxon>
    </lineage>
</organism>
<feature type="non-terminal residue" evidence="2">
    <location>
        <position position="1"/>
    </location>
</feature>